<organism evidence="3">
    <name type="scientific">Laccaria bicolor (strain S238N-H82 / ATCC MYA-4686)</name>
    <name type="common">Bicoloured deceiver</name>
    <name type="synonym">Laccaria laccata var. bicolor</name>
    <dbReference type="NCBI Taxonomy" id="486041"/>
    <lineage>
        <taxon>Eukaryota</taxon>
        <taxon>Fungi</taxon>
        <taxon>Dikarya</taxon>
        <taxon>Basidiomycota</taxon>
        <taxon>Agaricomycotina</taxon>
        <taxon>Agaricomycetes</taxon>
        <taxon>Agaricomycetidae</taxon>
        <taxon>Agaricales</taxon>
        <taxon>Agaricineae</taxon>
        <taxon>Hydnangiaceae</taxon>
        <taxon>Laccaria</taxon>
    </lineage>
</organism>
<sequence length="267" mass="29453">MEFVPQSITALAGPSKPVLAPSKSQKRLKADGSHVLEEFQQEHPNVVPDRFQTKVLLDKIRGLSPSYDYYKSHHVKAWFQRRVNTPVSSGEASLGQHHYFPTLNEQALANLAILYQAQNNPSPDVIEVWAKLLGVFGATRQDVIAWVTHRVQMAQGNGQRLLTPSDTTSPEPLASPTDYTFKSDPSQSPILPSLSRISEPHAPHTPYHDSQSKIDPTLQAILAGVAESLQKPLPPPTDVPKSAAEFKAMFAPFEQHMTAMQEILSAP</sequence>
<feature type="compositionally biased region" description="Polar residues" evidence="1">
    <location>
        <begin position="157"/>
        <end position="170"/>
    </location>
</feature>
<dbReference type="HOGENOM" id="CLU_868908_0_0_1"/>
<keyword evidence="3" id="KW-1185">Reference proteome</keyword>
<evidence type="ECO:0000256" key="1">
    <source>
        <dbReference type="SAM" id="MobiDB-lite"/>
    </source>
</evidence>
<dbReference type="Proteomes" id="UP000001194">
    <property type="component" value="Unassembled WGS sequence"/>
</dbReference>
<accession>B0DXZ4</accession>
<evidence type="ECO:0000313" key="2">
    <source>
        <dbReference type="EMBL" id="EDR00596.1"/>
    </source>
</evidence>
<dbReference type="InParanoid" id="B0DXZ4"/>
<dbReference type="KEGG" id="lbc:LACBIDRAFT_313283"/>
<reference evidence="2 3" key="1">
    <citation type="journal article" date="2008" name="Nature">
        <title>The genome of Laccaria bicolor provides insights into mycorrhizal symbiosis.</title>
        <authorList>
            <person name="Martin F."/>
            <person name="Aerts A."/>
            <person name="Ahren D."/>
            <person name="Brun A."/>
            <person name="Danchin E.G.J."/>
            <person name="Duchaussoy F."/>
            <person name="Gibon J."/>
            <person name="Kohler A."/>
            <person name="Lindquist E."/>
            <person name="Pereda V."/>
            <person name="Salamov A."/>
            <person name="Shapiro H.J."/>
            <person name="Wuyts J."/>
            <person name="Blaudez D."/>
            <person name="Buee M."/>
            <person name="Brokstein P."/>
            <person name="Canbaeck B."/>
            <person name="Cohen D."/>
            <person name="Courty P.E."/>
            <person name="Coutinho P.M."/>
            <person name="Delaruelle C."/>
            <person name="Detter J.C."/>
            <person name="Deveau A."/>
            <person name="DiFazio S."/>
            <person name="Duplessis S."/>
            <person name="Fraissinet-Tachet L."/>
            <person name="Lucic E."/>
            <person name="Frey-Klett P."/>
            <person name="Fourrey C."/>
            <person name="Feussner I."/>
            <person name="Gay G."/>
            <person name="Grimwood J."/>
            <person name="Hoegger P.J."/>
            <person name="Jain P."/>
            <person name="Kilaru S."/>
            <person name="Labbe J."/>
            <person name="Lin Y.C."/>
            <person name="Legue V."/>
            <person name="Le Tacon F."/>
            <person name="Marmeisse R."/>
            <person name="Melayah D."/>
            <person name="Montanini B."/>
            <person name="Muratet M."/>
            <person name="Nehls U."/>
            <person name="Niculita-Hirzel H."/>
            <person name="Oudot-Le Secq M.P."/>
            <person name="Peter M."/>
            <person name="Quesneville H."/>
            <person name="Rajashekar B."/>
            <person name="Reich M."/>
            <person name="Rouhier N."/>
            <person name="Schmutz J."/>
            <person name="Yin T."/>
            <person name="Chalot M."/>
            <person name="Henrissat B."/>
            <person name="Kuees U."/>
            <person name="Lucas S."/>
            <person name="Van de Peer Y."/>
            <person name="Podila G.K."/>
            <person name="Polle A."/>
            <person name="Pukkila P.J."/>
            <person name="Richardson P.M."/>
            <person name="Rouze P."/>
            <person name="Sanders I.R."/>
            <person name="Stajich J.E."/>
            <person name="Tunlid A."/>
            <person name="Tuskan G."/>
            <person name="Grigoriev I.V."/>
        </authorList>
    </citation>
    <scope>NUCLEOTIDE SEQUENCE [LARGE SCALE GENOMIC DNA]</scope>
    <source>
        <strain evidence="3">S238N-H82 / ATCC MYA-4686</strain>
    </source>
</reference>
<dbReference type="EMBL" id="DS547148">
    <property type="protein sequence ID" value="EDR00596.1"/>
    <property type="molecule type" value="Genomic_DNA"/>
</dbReference>
<dbReference type="GeneID" id="6084419"/>
<dbReference type="AlphaFoldDB" id="B0DXZ4"/>
<name>B0DXZ4_LACBS</name>
<dbReference type="OrthoDB" id="2646043at2759"/>
<proteinExistence type="predicted"/>
<feature type="compositionally biased region" description="Polar residues" evidence="1">
    <location>
        <begin position="177"/>
        <end position="190"/>
    </location>
</feature>
<protein>
    <submittedName>
        <fullName evidence="2">Predicted protein</fullName>
    </submittedName>
</protein>
<feature type="compositionally biased region" description="Basic and acidic residues" evidence="1">
    <location>
        <begin position="198"/>
        <end position="212"/>
    </location>
</feature>
<feature type="region of interest" description="Disordered" evidence="1">
    <location>
        <begin position="157"/>
        <end position="212"/>
    </location>
</feature>
<evidence type="ECO:0000313" key="3">
    <source>
        <dbReference type="Proteomes" id="UP000001194"/>
    </source>
</evidence>
<gene>
    <name evidence="2" type="ORF">LACBIDRAFT_313283</name>
</gene>
<dbReference type="RefSeq" id="XP_001888823.1">
    <property type="nucleotide sequence ID" value="XM_001888788.1"/>
</dbReference>